<dbReference type="Proteomes" id="UP000799767">
    <property type="component" value="Unassembled WGS sequence"/>
</dbReference>
<accession>A0A6A6PXL0</accession>
<dbReference type="OrthoDB" id="2142961at2759"/>
<feature type="region of interest" description="Disordered" evidence="1">
    <location>
        <begin position="1"/>
        <end position="468"/>
    </location>
</feature>
<feature type="compositionally biased region" description="Polar residues" evidence="1">
    <location>
        <begin position="418"/>
        <end position="448"/>
    </location>
</feature>
<feature type="compositionally biased region" description="Low complexity" evidence="1">
    <location>
        <begin position="66"/>
        <end position="76"/>
    </location>
</feature>
<proteinExistence type="predicted"/>
<evidence type="ECO:0000256" key="1">
    <source>
        <dbReference type="SAM" id="MobiDB-lite"/>
    </source>
</evidence>
<evidence type="ECO:0000313" key="2">
    <source>
        <dbReference type="EMBL" id="KAF2484474.1"/>
    </source>
</evidence>
<organism evidence="2 3">
    <name type="scientific">Neohortaea acidophila</name>
    <dbReference type="NCBI Taxonomy" id="245834"/>
    <lineage>
        <taxon>Eukaryota</taxon>
        <taxon>Fungi</taxon>
        <taxon>Dikarya</taxon>
        <taxon>Ascomycota</taxon>
        <taxon>Pezizomycotina</taxon>
        <taxon>Dothideomycetes</taxon>
        <taxon>Dothideomycetidae</taxon>
        <taxon>Mycosphaerellales</taxon>
        <taxon>Teratosphaeriaceae</taxon>
        <taxon>Neohortaea</taxon>
    </lineage>
</organism>
<reference evidence="2" key="1">
    <citation type="journal article" date="2020" name="Stud. Mycol.">
        <title>101 Dothideomycetes genomes: a test case for predicting lifestyles and emergence of pathogens.</title>
        <authorList>
            <person name="Haridas S."/>
            <person name="Albert R."/>
            <person name="Binder M."/>
            <person name="Bloem J."/>
            <person name="Labutti K."/>
            <person name="Salamov A."/>
            <person name="Andreopoulos B."/>
            <person name="Baker S."/>
            <person name="Barry K."/>
            <person name="Bills G."/>
            <person name="Bluhm B."/>
            <person name="Cannon C."/>
            <person name="Castanera R."/>
            <person name="Culley D."/>
            <person name="Daum C."/>
            <person name="Ezra D."/>
            <person name="Gonzalez J."/>
            <person name="Henrissat B."/>
            <person name="Kuo A."/>
            <person name="Liang C."/>
            <person name="Lipzen A."/>
            <person name="Lutzoni F."/>
            <person name="Magnuson J."/>
            <person name="Mondo S."/>
            <person name="Nolan M."/>
            <person name="Ohm R."/>
            <person name="Pangilinan J."/>
            <person name="Park H.-J."/>
            <person name="Ramirez L."/>
            <person name="Alfaro M."/>
            <person name="Sun H."/>
            <person name="Tritt A."/>
            <person name="Yoshinaga Y."/>
            <person name="Zwiers L.-H."/>
            <person name="Turgeon B."/>
            <person name="Goodwin S."/>
            <person name="Spatafora J."/>
            <person name="Crous P."/>
            <person name="Grigoriev I."/>
        </authorList>
    </citation>
    <scope>NUCLEOTIDE SEQUENCE</scope>
    <source>
        <strain evidence="2">CBS 113389</strain>
    </source>
</reference>
<feature type="compositionally biased region" description="Low complexity" evidence="1">
    <location>
        <begin position="317"/>
        <end position="326"/>
    </location>
</feature>
<evidence type="ECO:0000313" key="3">
    <source>
        <dbReference type="Proteomes" id="UP000799767"/>
    </source>
</evidence>
<feature type="compositionally biased region" description="Polar residues" evidence="1">
    <location>
        <begin position="46"/>
        <end position="55"/>
    </location>
</feature>
<feature type="compositionally biased region" description="Polar residues" evidence="1">
    <location>
        <begin position="1"/>
        <end position="17"/>
    </location>
</feature>
<protein>
    <recommendedName>
        <fullName evidence="4">Proteophosphoglycan 5</fullName>
    </recommendedName>
</protein>
<feature type="compositionally biased region" description="Low complexity" evidence="1">
    <location>
        <begin position="221"/>
        <end position="230"/>
    </location>
</feature>
<sequence length="481" mass="51056">MAATPSGQAVPNTNQHQAGPATRNQRQRKPHPAQAHHLTDGALSDSVLNHTSSPKKTPKHRHHDAASGPSAHAPHPNGYPQNHRPTSLAGPTIHPATPTKEAAYAGPTFQASPAPSSLPVPKFFSRSVPNVAAQSSLTARMGQETASDDPEDRQPTPEPDVVGIPRDGHKSPLDFFFNADRQEKEKSLSLSGLSPEMARKREVPRVDSNGNFPNATIHYASSSQRLSQPSSRPPFSPETSTTPPAAGPSAERDAQTAALKALLFNNINNASAPSQSPPPAQSRPLPDQSPARQHHPSPPSHTLGRAQNTPSPSQARSTSGPSTPTPLSEHERADGYYAPHYGNQRNLSPLFKAASSTKSGTVPGSRGPSGLRRQETASDDSPPLDPNSFSRGYLEQHLRASPSPLNVPFANGRHQHQQAHPSAASTYANSPMTSHANAAPSGSESSPRASKPADQGGNGTRDIKGMEDDLRRMLNLNVLNN</sequence>
<feature type="compositionally biased region" description="Low complexity" evidence="1">
    <location>
        <begin position="237"/>
        <end position="249"/>
    </location>
</feature>
<dbReference type="GeneID" id="54474346"/>
<dbReference type="AlphaFoldDB" id="A0A6A6PXL0"/>
<dbReference type="EMBL" id="MU001634">
    <property type="protein sequence ID" value="KAF2484474.1"/>
    <property type="molecule type" value="Genomic_DNA"/>
</dbReference>
<evidence type="ECO:0008006" key="4">
    <source>
        <dbReference type="Google" id="ProtNLM"/>
    </source>
</evidence>
<dbReference type="GO" id="GO:0016071">
    <property type="term" value="P:mRNA metabolic process"/>
    <property type="evidence" value="ECO:0007669"/>
    <property type="project" value="UniProtKB-ARBA"/>
</dbReference>
<dbReference type="RefSeq" id="XP_033591043.1">
    <property type="nucleotide sequence ID" value="XM_033733344.1"/>
</dbReference>
<dbReference type="InterPro" id="IPR028322">
    <property type="entry name" value="PNRC-like_rgn"/>
</dbReference>
<name>A0A6A6PXL0_9PEZI</name>
<feature type="compositionally biased region" description="Polar residues" evidence="1">
    <location>
        <begin position="305"/>
        <end position="316"/>
    </location>
</feature>
<gene>
    <name evidence="2" type="ORF">BDY17DRAFT_295698</name>
</gene>
<keyword evidence="3" id="KW-1185">Reference proteome</keyword>
<dbReference type="Pfam" id="PF15365">
    <property type="entry name" value="PNRC"/>
    <property type="match status" value="1"/>
</dbReference>